<dbReference type="PANTHER" id="PTHR28083:SF1">
    <property type="entry name" value="GOOD FOR FULL DBP5 ACTIVITY PROTEIN 2"/>
    <property type="match status" value="1"/>
</dbReference>
<gene>
    <name evidence="3" type="ORF">LTR36_007426</name>
</gene>
<evidence type="ECO:0000313" key="3">
    <source>
        <dbReference type="EMBL" id="KAK4541717.1"/>
    </source>
</evidence>
<keyword evidence="4" id="KW-1185">Reference proteome</keyword>
<feature type="region of interest" description="Disordered" evidence="1">
    <location>
        <begin position="1"/>
        <end position="20"/>
    </location>
</feature>
<dbReference type="GO" id="GO:0005634">
    <property type="term" value="C:nucleus"/>
    <property type="evidence" value="ECO:0007669"/>
    <property type="project" value="TreeGrafter"/>
</dbReference>
<accession>A0AAV9J9Z9</accession>
<dbReference type="InterPro" id="IPR048519">
    <property type="entry name" value="Gfd2/YDR514C-like_C"/>
</dbReference>
<proteinExistence type="predicted"/>
<feature type="domain" description="Gfd2/YDR514C-like C-terminal" evidence="2">
    <location>
        <begin position="47"/>
        <end position="200"/>
    </location>
</feature>
<reference evidence="3 4" key="1">
    <citation type="submission" date="2021-11" db="EMBL/GenBank/DDBJ databases">
        <title>Black yeast isolated from Biological Soil Crust.</title>
        <authorList>
            <person name="Kurbessoian T."/>
        </authorList>
    </citation>
    <scope>NUCLEOTIDE SEQUENCE [LARGE SCALE GENOMIC DNA]</scope>
    <source>
        <strain evidence="3 4">CCFEE 5522</strain>
    </source>
</reference>
<dbReference type="Pfam" id="PF21762">
    <property type="entry name" value="DEDDh_C"/>
    <property type="match status" value="1"/>
</dbReference>
<name>A0AAV9J9Z9_9PEZI</name>
<organism evidence="3 4">
    <name type="scientific">Oleoguttula mirabilis</name>
    <dbReference type="NCBI Taxonomy" id="1507867"/>
    <lineage>
        <taxon>Eukaryota</taxon>
        <taxon>Fungi</taxon>
        <taxon>Dikarya</taxon>
        <taxon>Ascomycota</taxon>
        <taxon>Pezizomycotina</taxon>
        <taxon>Dothideomycetes</taxon>
        <taxon>Dothideomycetidae</taxon>
        <taxon>Mycosphaerellales</taxon>
        <taxon>Teratosphaeriaceae</taxon>
        <taxon>Oleoguttula</taxon>
    </lineage>
</organism>
<dbReference type="PANTHER" id="PTHR28083">
    <property type="entry name" value="GOOD FOR FULL DBP5 ACTIVITY PROTEIN 2"/>
    <property type="match status" value="1"/>
</dbReference>
<dbReference type="InterPro" id="IPR040151">
    <property type="entry name" value="Gfd2/YDR514C-like"/>
</dbReference>
<sequence length="209" mass="22934">MLEPVAHTDDQSVRTPPTLGPEKLGFQRLAAALGFSQPVDDSLSEAVFICIDCEAFEFAQDKVTEIGIAILDTREVAPSAAKSDTESMTAAIRCAHYRPVEYSNLMNKKRVKGCPDCFGFGVSTWIRLADAKQVLERIFADPARLQEAAEFGAIIPNTHRPIILVGHGLTNDEQYLRRLGFSTTNMRSIVGYADTQELAGMGMYALCKC</sequence>
<feature type="compositionally biased region" description="Basic and acidic residues" evidence="1">
    <location>
        <begin position="1"/>
        <end position="12"/>
    </location>
</feature>
<dbReference type="AlphaFoldDB" id="A0AAV9J9Z9"/>
<dbReference type="Proteomes" id="UP001324427">
    <property type="component" value="Unassembled WGS sequence"/>
</dbReference>
<evidence type="ECO:0000313" key="4">
    <source>
        <dbReference type="Proteomes" id="UP001324427"/>
    </source>
</evidence>
<protein>
    <recommendedName>
        <fullName evidence="2">Gfd2/YDR514C-like C-terminal domain-containing protein</fullName>
    </recommendedName>
</protein>
<comment type="caution">
    <text evidence="3">The sequence shown here is derived from an EMBL/GenBank/DDBJ whole genome shotgun (WGS) entry which is preliminary data.</text>
</comment>
<dbReference type="EMBL" id="JAVFHQ010000049">
    <property type="protein sequence ID" value="KAK4541717.1"/>
    <property type="molecule type" value="Genomic_DNA"/>
</dbReference>
<evidence type="ECO:0000256" key="1">
    <source>
        <dbReference type="SAM" id="MobiDB-lite"/>
    </source>
</evidence>
<evidence type="ECO:0000259" key="2">
    <source>
        <dbReference type="Pfam" id="PF21762"/>
    </source>
</evidence>